<evidence type="ECO:0000313" key="1">
    <source>
        <dbReference type="EMBL" id="SDF13085.1"/>
    </source>
</evidence>
<evidence type="ECO:0008006" key="3">
    <source>
        <dbReference type="Google" id="ProtNLM"/>
    </source>
</evidence>
<dbReference type="Proteomes" id="UP000182427">
    <property type="component" value="Chromosome I"/>
</dbReference>
<accession>A0A1G7IKE9</accession>
<evidence type="ECO:0000313" key="2">
    <source>
        <dbReference type="Proteomes" id="UP000182427"/>
    </source>
</evidence>
<sequence length="60" mass="7029">MAKRVKRPKSVLKLPDLDYSKSAVLNSLPSLNSRRSYEHAIRDFTEWYCSEPRLAFNKQS</sequence>
<name>A0A1G7IKE9_9BACT</name>
<organism evidence="1 2">
    <name type="scientific">Terriglobus roseus</name>
    <dbReference type="NCBI Taxonomy" id="392734"/>
    <lineage>
        <taxon>Bacteria</taxon>
        <taxon>Pseudomonadati</taxon>
        <taxon>Acidobacteriota</taxon>
        <taxon>Terriglobia</taxon>
        <taxon>Terriglobales</taxon>
        <taxon>Acidobacteriaceae</taxon>
        <taxon>Terriglobus</taxon>
    </lineage>
</organism>
<gene>
    <name evidence="1" type="ORF">SAMN05444167_1481</name>
</gene>
<protein>
    <recommendedName>
        <fullName evidence="3">Integrase</fullName>
    </recommendedName>
</protein>
<keyword evidence="2" id="KW-1185">Reference proteome</keyword>
<dbReference type="AlphaFoldDB" id="A0A1G7IKE9"/>
<dbReference type="EMBL" id="LT629690">
    <property type="protein sequence ID" value="SDF13085.1"/>
    <property type="molecule type" value="Genomic_DNA"/>
</dbReference>
<reference evidence="1 2" key="1">
    <citation type="submission" date="2016-10" db="EMBL/GenBank/DDBJ databases">
        <authorList>
            <person name="de Groot N.N."/>
        </authorList>
    </citation>
    <scope>NUCLEOTIDE SEQUENCE [LARGE SCALE GENOMIC DNA]</scope>
    <source>
        <strain evidence="1 2">GAS232</strain>
    </source>
</reference>
<proteinExistence type="predicted"/>